<accession>M2RK96</accession>
<organism evidence="2 3">
    <name type="scientific">Ceriporiopsis subvermispora (strain B)</name>
    <name type="common">White-rot fungus</name>
    <name type="synonym">Gelatoporia subvermispora</name>
    <dbReference type="NCBI Taxonomy" id="914234"/>
    <lineage>
        <taxon>Eukaryota</taxon>
        <taxon>Fungi</taxon>
        <taxon>Dikarya</taxon>
        <taxon>Basidiomycota</taxon>
        <taxon>Agaricomycotina</taxon>
        <taxon>Agaricomycetes</taxon>
        <taxon>Polyporales</taxon>
        <taxon>Gelatoporiaceae</taxon>
        <taxon>Gelatoporia</taxon>
    </lineage>
</organism>
<gene>
    <name evidence="2" type="ORF">CERSUDRAFT_92932</name>
</gene>
<feature type="region of interest" description="Disordered" evidence="1">
    <location>
        <begin position="177"/>
        <end position="230"/>
    </location>
</feature>
<evidence type="ECO:0000313" key="3">
    <source>
        <dbReference type="Proteomes" id="UP000016930"/>
    </source>
</evidence>
<dbReference type="Proteomes" id="UP000016930">
    <property type="component" value="Unassembled WGS sequence"/>
</dbReference>
<proteinExistence type="predicted"/>
<reference evidence="2 3" key="1">
    <citation type="journal article" date="2012" name="Proc. Natl. Acad. Sci. U.S.A.">
        <title>Comparative genomics of Ceriporiopsis subvermispora and Phanerochaete chrysosporium provide insight into selective ligninolysis.</title>
        <authorList>
            <person name="Fernandez-Fueyo E."/>
            <person name="Ruiz-Duenas F.J."/>
            <person name="Ferreira P."/>
            <person name="Floudas D."/>
            <person name="Hibbett D.S."/>
            <person name="Canessa P."/>
            <person name="Larrondo L.F."/>
            <person name="James T.Y."/>
            <person name="Seelenfreund D."/>
            <person name="Lobos S."/>
            <person name="Polanco R."/>
            <person name="Tello M."/>
            <person name="Honda Y."/>
            <person name="Watanabe T."/>
            <person name="Watanabe T."/>
            <person name="Ryu J.S."/>
            <person name="Kubicek C.P."/>
            <person name="Schmoll M."/>
            <person name="Gaskell J."/>
            <person name="Hammel K.E."/>
            <person name="St John F.J."/>
            <person name="Vanden Wymelenberg A."/>
            <person name="Sabat G."/>
            <person name="Splinter BonDurant S."/>
            <person name="Syed K."/>
            <person name="Yadav J.S."/>
            <person name="Doddapaneni H."/>
            <person name="Subramanian V."/>
            <person name="Lavin J.L."/>
            <person name="Oguiza J.A."/>
            <person name="Perez G."/>
            <person name="Pisabarro A.G."/>
            <person name="Ramirez L."/>
            <person name="Santoyo F."/>
            <person name="Master E."/>
            <person name="Coutinho P.M."/>
            <person name="Henrissat B."/>
            <person name="Lombard V."/>
            <person name="Magnuson J.K."/>
            <person name="Kuees U."/>
            <person name="Hori C."/>
            <person name="Igarashi K."/>
            <person name="Samejima M."/>
            <person name="Held B.W."/>
            <person name="Barry K.W."/>
            <person name="LaButti K.M."/>
            <person name="Lapidus A."/>
            <person name="Lindquist E.A."/>
            <person name="Lucas S.M."/>
            <person name="Riley R."/>
            <person name="Salamov A.A."/>
            <person name="Hoffmeister D."/>
            <person name="Schwenk D."/>
            <person name="Hadar Y."/>
            <person name="Yarden O."/>
            <person name="de Vries R.P."/>
            <person name="Wiebenga A."/>
            <person name="Stenlid J."/>
            <person name="Eastwood D."/>
            <person name="Grigoriev I.V."/>
            <person name="Berka R.M."/>
            <person name="Blanchette R.A."/>
            <person name="Kersten P."/>
            <person name="Martinez A.T."/>
            <person name="Vicuna R."/>
            <person name="Cullen D."/>
        </authorList>
    </citation>
    <scope>NUCLEOTIDE SEQUENCE [LARGE SCALE GENOMIC DNA]</scope>
    <source>
        <strain evidence="2 3">B</strain>
    </source>
</reference>
<dbReference type="OrthoDB" id="2782225at2759"/>
<sequence length="230" mass="25303">MLLLLKPWRNLSTDLKLPDESWQDALDKFLAGAPKKIHDIIQGIQYFHECRNAAASDKSTDLPIQPNCSSQPPQRVQDIEGELELEEDAADPDDMYTQEGLAQLLASQESFREKFHGRMAVEHAKQAEIFCEELTWTVQKGSVTVGPASGNDLAQLQNWKKQMMQDVNNINASLGQDAPTAEQAAPSAGAAVSQDNVDTGRPQVYLEDEHSNGKPEAALLGLDPTQLLPD</sequence>
<dbReference type="HOGENOM" id="CLU_1204643_0_0_1"/>
<protein>
    <submittedName>
        <fullName evidence="2">Uncharacterized protein</fullName>
    </submittedName>
</protein>
<dbReference type="EMBL" id="KB445794">
    <property type="protein sequence ID" value="EMD38892.1"/>
    <property type="molecule type" value="Genomic_DNA"/>
</dbReference>
<dbReference type="AlphaFoldDB" id="M2RK96"/>
<evidence type="ECO:0000313" key="2">
    <source>
        <dbReference type="EMBL" id="EMD38892.1"/>
    </source>
</evidence>
<dbReference type="STRING" id="914234.M2RK96"/>
<name>M2RK96_CERS8</name>
<keyword evidence="3" id="KW-1185">Reference proteome</keyword>
<evidence type="ECO:0000256" key="1">
    <source>
        <dbReference type="SAM" id="MobiDB-lite"/>
    </source>
</evidence>